<comment type="caution">
    <text evidence="8">The sequence shown here is derived from an EMBL/GenBank/DDBJ whole genome shotgun (WGS) entry which is preliminary data.</text>
</comment>
<evidence type="ECO:0000259" key="7">
    <source>
        <dbReference type="PROSITE" id="PS51352"/>
    </source>
</evidence>
<dbReference type="GO" id="GO:0003676">
    <property type="term" value="F:nucleic acid binding"/>
    <property type="evidence" value="ECO:0007669"/>
    <property type="project" value="InterPro"/>
</dbReference>
<feature type="region of interest" description="Disordered" evidence="6">
    <location>
        <begin position="507"/>
        <end position="526"/>
    </location>
</feature>
<dbReference type="EMBL" id="LSRX01000005">
    <property type="protein sequence ID" value="OLQ15228.1"/>
    <property type="molecule type" value="Genomic_DNA"/>
</dbReference>
<dbReference type="SUPFAM" id="SSF52833">
    <property type="entry name" value="Thioredoxin-like"/>
    <property type="match status" value="1"/>
</dbReference>
<dbReference type="InterPro" id="IPR012340">
    <property type="entry name" value="NA-bd_OB-fold"/>
</dbReference>
<dbReference type="CDD" id="cd04458">
    <property type="entry name" value="CSP_CDS"/>
    <property type="match status" value="1"/>
</dbReference>
<name>A0A1Q9F6A8_SYMMI</name>
<dbReference type="InterPro" id="IPR037944">
    <property type="entry name" value="PRX5-like"/>
</dbReference>
<dbReference type="GO" id="GO:0042744">
    <property type="term" value="P:hydrogen peroxide catabolic process"/>
    <property type="evidence" value="ECO:0007669"/>
    <property type="project" value="TreeGrafter"/>
</dbReference>
<dbReference type="Pfam" id="PF08534">
    <property type="entry name" value="Redoxin"/>
    <property type="match status" value="1"/>
</dbReference>
<evidence type="ECO:0000256" key="3">
    <source>
        <dbReference type="ARBA" id="ARBA00022862"/>
    </source>
</evidence>
<proteinExistence type="inferred from homology"/>
<feature type="active site" description="Cysteine sulfenic acid (-SOH) intermediate" evidence="5">
    <location>
        <position position="59"/>
    </location>
</feature>
<evidence type="ECO:0000313" key="9">
    <source>
        <dbReference type="Proteomes" id="UP000186817"/>
    </source>
</evidence>
<dbReference type="InterPro" id="IPR002059">
    <property type="entry name" value="CSP_DNA-bd"/>
</dbReference>
<dbReference type="InterPro" id="IPR036249">
    <property type="entry name" value="Thioredoxin-like_sf"/>
</dbReference>
<protein>
    <submittedName>
        <fullName evidence="8">Peroxiredoxin-5, mitochondrial</fullName>
    </submittedName>
</protein>
<dbReference type="InterPro" id="IPR013766">
    <property type="entry name" value="Thioredoxin_domain"/>
</dbReference>
<dbReference type="GO" id="GO:0008379">
    <property type="term" value="F:thioredoxin peroxidase activity"/>
    <property type="evidence" value="ECO:0007669"/>
    <property type="project" value="InterPro"/>
</dbReference>
<feature type="region of interest" description="Disordered" evidence="6">
    <location>
        <begin position="181"/>
        <end position="200"/>
    </location>
</feature>
<dbReference type="Gene3D" id="2.40.50.140">
    <property type="entry name" value="Nucleic acid-binding proteins"/>
    <property type="match status" value="1"/>
</dbReference>
<feature type="domain" description="Thioredoxin" evidence="7">
    <location>
        <begin position="15"/>
        <end position="174"/>
    </location>
</feature>
<sequence>MARASASTAGVRGFAAAGDKFPAIELDFGFPPTKVNMAERLAGKKAVVVGVPGAFTPTCSGTHVPGYLAKQAALKAKGVSEVIVCSVNDGAVMEGWAKDQKVEGSMITFLGDTRMELTKALDLVLDAEKPMEVLGNPRCKRFAMVVDNGIIKDVVVAGGDVPDAVKIMTDGKLRAQQMSRLFPDGDSAPSRGAEPAEPAELSELEDDMVQDMADYLAECGNGQDYGKFTNRFPRVKKRKIERHFDILTDEGGRQRVVLPPDHPQRVEEPLPDSLVGEAEAKEEERREDDIPEDDLPDEAEESRPDGMMVEEVDPNEPAIPLGPGVQPVGVIRDYDTVKGFGFIRCEHNPKDIFFPRTALPKSFQGSDDKEMPVLKGVQVTFELNESNSRGPRSDSVTLLLRRPPRSDFLAWTGLDLAGGPMSTRVAHVGFLGGRSLRQCRHPPRTERGVLDLATVGDNGRRPFQQLLDAMITFDNDAFGRMAGMVARLLKDPAVNGILALRDASRARAEGGTGGHDPSARWCWSSPSRPSASTPPAIGCLSETFAFCTRAGALCMVGVPGDADVPPAPSPVPVIGWYRAQFTLRPGKGALHLLGRFWPQRG</sequence>
<dbReference type="OrthoDB" id="1882547at2759"/>
<reference evidence="8 9" key="1">
    <citation type="submission" date="2016-02" db="EMBL/GenBank/DDBJ databases">
        <title>Genome analysis of coral dinoflagellate symbionts highlights evolutionary adaptations to a symbiotic lifestyle.</title>
        <authorList>
            <person name="Aranda M."/>
            <person name="Li Y."/>
            <person name="Liew Y.J."/>
            <person name="Baumgarten S."/>
            <person name="Simakov O."/>
            <person name="Wilson M."/>
            <person name="Piel J."/>
            <person name="Ashoor H."/>
            <person name="Bougouffa S."/>
            <person name="Bajic V.B."/>
            <person name="Ryu T."/>
            <person name="Ravasi T."/>
            <person name="Bayer T."/>
            <person name="Micklem G."/>
            <person name="Kim H."/>
            <person name="Bhak J."/>
            <person name="Lajeunesse T.C."/>
            <person name="Voolstra C.R."/>
        </authorList>
    </citation>
    <scope>NUCLEOTIDE SEQUENCE [LARGE SCALE GENOMIC DNA]</scope>
    <source>
        <strain evidence="8 9">CCMP2467</strain>
    </source>
</reference>
<dbReference type="PANTHER" id="PTHR10430">
    <property type="entry name" value="PEROXIREDOXIN"/>
    <property type="match status" value="1"/>
</dbReference>
<feature type="compositionally biased region" description="Basic and acidic residues" evidence="6">
    <location>
        <begin position="278"/>
        <end position="288"/>
    </location>
</feature>
<evidence type="ECO:0000256" key="5">
    <source>
        <dbReference type="PIRSR" id="PIRSR637944-1"/>
    </source>
</evidence>
<dbReference type="GO" id="GO:0034599">
    <property type="term" value="P:cellular response to oxidative stress"/>
    <property type="evidence" value="ECO:0007669"/>
    <property type="project" value="InterPro"/>
</dbReference>
<dbReference type="Gene3D" id="3.40.30.10">
    <property type="entry name" value="Glutaredoxin"/>
    <property type="match status" value="1"/>
</dbReference>
<evidence type="ECO:0000256" key="4">
    <source>
        <dbReference type="ARBA" id="ARBA00023002"/>
    </source>
</evidence>
<keyword evidence="3" id="KW-0049">Antioxidant</keyword>
<dbReference type="GO" id="GO:0045454">
    <property type="term" value="P:cell redox homeostasis"/>
    <property type="evidence" value="ECO:0007669"/>
    <property type="project" value="TreeGrafter"/>
</dbReference>
<dbReference type="PANTHER" id="PTHR10430:SF16">
    <property type="entry name" value="PEROXIREDOXIN-5, MITOCHONDRIAL"/>
    <property type="match status" value="1"/>
</dbReference>
<evidence type="ECO:0000256" key="1">
    <source>
        <dbReference type="ARBA" id="ARBA00010505"/>
    </source>
</evidence>
<comment type="similarity">
    <text evidence="1">Belongs to the peroxiredoxin family. Prx5 subfamily.</text>
</comment>
<evidence type="ECO:0000256" key="6">
    <source>
        <dbReference type="SAM" id="MobiDB-lite"/>
    </source>
</evidence>
<dbReference type="GO" id="GO:0005737">
    <property type="term" value="C:cytoplasm"/>
    <property type="evidence" value="ECO:0007669"/>
    <property type="project" value="TreeGrafter"/>
</dbReference>
<keyword evidence="4" id="KW-0560">Oxidoreductase</keyword>
<keyword evidence="9" id="KW-1185">Reference proteome</keyword>
<keyword evidence="2" id="KW-0575">Peroxidase</keyword>
<gene>
    <name evidence="8" type="primary">PRDX5</name>
    <name evidence="8" type="ORF">AK812_SmicGene487</name>
</gene>
<evidence type="ECO:0000256" key="2">
    <source>
        <dbReference type="ARBA" id="ARBA00022559"/>
    </source>
</evidence>
<organism evidence="8 9">
    <name type="scientific">Symbiodinium microadriaticum</name>
    <name type="common">Dinoflagellate</name>
    <name type="synonym">Zooxanthella microadriatica</name>
    <dbReference type="NCBI Taxonomy" id="2951"/>
    <lineage>
        <taxon>Eukaryota</taxon>
        <taxon>Sar</taxon>
        <taxon>Alveolata</taxon>
        <taxon>Dinophyceae</taxon>
        <taxon>Suessiales</taxon>
        <taxon>Symbiodiniaceae</taxon>
        <taxon>Symbiodinium</taxon>
    </lineage>
</organism>
<dbReference type="Proteomes" id="UP000186817">
    <property type="component" value="Unassembled WGS sequence"/>
</dbReference>
<feature type="compositionally biased region" description="Acidic residues" evidence="6">
    <location>
        <begin position="289"/>
        <end position="300"/>
    </location>
</feature>
<dbReference type="PROSITE" id="PS51352">
    <property type="entry name" value="THIOREDOXIN_2"/>
    <property type="match status" value="1"/>
</dbReference>
<feature type="region of interest" description="Disordered" evidence="6">
    <location>
        <begin position="251"/>
        <end position="304"/>
    </location>
</feature>
<accession>A0A1Q9F6A8</accession>
<evidence type="ECO:0000313" key="8">
    <source>
        <dbReference type="EMBL" id="OLQ15228.1"/>
    </source>
</evidence>
<dbReference type="SUPFAM" id="SSF50249">
    <property type="entry name" value="Nucleic acid-binding proteins"/>
    <property type="match status" value="1"/>
</dbReference>
<dbReference type="AlphaFoldDB" id="A0A1Q9F6A8"/>
<dbReference type="InterPro" id="IPR013740">
    <property type="entry name" value="Redoxin"/>
</dbReference>
<dbReference type="CDD" id="cd03013">
    <property type="entry name" value="PRX5_like"/>
    <property type="match status" value="1"/>
</dbReference>